<dbReference type="Proteomes" id="UP000828390">
    <property type="component" value="Unassembled WGS sequence"/>
</dbReference>
<gene>
    <name evidence="1" type="ORF">DPMN_132664</name>
</gene>
<accession>A0A9D4JC96</accession>
<reference evidence="1" key="1">
    <citation type="journal article" date="2019" name="bioRxiv">
        <title>The Genome of the Zebra Mussel, Dreissena polymorpha: A Resource for Invasive Species Research.</title>
        <authorList>
            <person name="McCartney M.A."/>
            <person name="Auch B."/>
            <person name="Kono T."/>
            <person name="Mallez S."/>
            <person name="Zhang Y."/>
            <person name="Obille A."/>
            <person name="Becker A."/>
            <person name="Abrahante J.E."/>
            <person name="Garbe J."/>
            <person name="Badalamenti J.P."/>
            <person name="Herman A."/>
            <person name="Mangelson H."/>
            <person name="Liachko I."/>
            <person name="Sullivan S."/>
            <person name="Sone E.D."/>
            <person name="Koren S."/>
            <person name="Silverstein K.A.T."/>
            <person name="Beckman K.B."/>
            <person name="Gohl D.M."/>
        </authorList>
    </citation>
    <scope>NUCLEOTIDE SEQUENCE</scope>
    <source>
        <strain evidence="1">Duluth1</strain>
        <tissue evidence="1">Whole animal</tissue>
    </source>
</reference>
<evidence type="ECO:0000313" key="1">
    <source>
        <dbReference type="EMBL" id="KAH3804379.1"/>
    </source>
</evidence>
<comment type="caution">
    <text evidence="1">The sequence shown here is derived from an EMBL/GenBank/DDBJ whole genome shotgun (WGS) entry which is preliminary data.</text>
</comment>
<keyword evidence="2" id="KW-1185">Reference proteome</keyword>
<evidence type="ECO:0000313" key="2">
    <source>
        <dbReference type="Proteomes" id="UP000828390"/>
    </source>
</evidence>
<dbReference type="PANTHER" id="PTHR47773">
    <property type="entry name" value="SI:DKEY-9I5.2-RELATED"/>
    <property type="match status" value="1"/>
</dbReference>
<protein>
    <submittedName>
        <fullName evidence="1">Uncharacterized protein</fullName>
    </submittedName>
</protein>
<dbReference type="PANTHER" id="PTHR47773:SF1">
    <property type="entry name" value="C2H2-TYPE DOMAIN-CONTAINING PROTEIN"/>
    <property type="match status" value="1"/>
</dbReference>
<organism evidence="1 2">
    <name type="scientific">Dreissena polymorpha</name>
    <name type="common">Zebra mussel</name>
    <name type="synonym">Mytilus polymorpha</name>
    <dbReference type="NCBI Taxonomy" id="45954"/>
    <lineage>
        <taxon>Eukaryota</taxon>
        <taxon>Metazoa</taxon>
        <taxon>Spiralia</taxon>
        <taxon>Lophotrochozoa</taxon>
        <taxon>Mollusca</taxon>
        <taxon>Bivalvia</taxon>
        <taxon>Autobranchia</taxon>
        <taxon>Heteroconchia</taxon>
        <taxon>Euheterodonta</taxon>
        <taxon>Imparidentia</taxon>
        <taxon>Neoheterodontei</taxon>
        <taxon>Myida</taxon>
        <taxon>Dreissenoidea</taxon>
        <taxon>Dreissenidae</taxon>
        <taxon>Dreissena</taxon>
    </lineage>
</organism>
<proteinExistence type="predicted"/>
<reference evidence="1" key="2">
    <citation type="submission" date="2020-11" db="EMBL/GenBank/DDBJ databases">
        <authorList>
            <person name="McCartney M.A."/>
            <person name="Auch B."/>
            <person name="Kono T."/>
            <person name="Mallez S."/>
            <person name="Becker A."/>
            <person name="Gohl D.M."/>
            <person name="Silverstein K.A.T."/>
            <person name="Koren S."/>
            <person name="Bechman K.B."/>
            <person name="Herman A."/>
            <person name="Abrahante J.E."/>
            <person name="Garbe J."/>
        </authorList>
    </citation>
    <scope>NUCLEOTIDE SEQUENCE</scope>
    <source>
        <strain evidence="1">Duluth1</strain>
        <tissue evidence="1">Whole animal</tissue>
    </source>
</reference>
<dbReference type="EMBL" id="JAIWYP010000006">
    <property type="protein sequence ID" value="KAH3804379.1"/>
    <property type="molecule type" value="Genomic_DNA"/>
</dbReference>
<name>A0A9D4JC96_DREPO</name>
<dbReference type="AlphaFoldDB" id="A0A9D4JC96"/>
<sequence>MFIIFFSEGTPCFYEVLFKDWVEDGMVVRLDIRHWLHRWDAVINKQTHAKYADFMSAMAGAVLAYNR</sequence>